<keyword evidence="10" id="KW-0732">Signal</keyword>
<comment type="catalytic activity">
    <reaction evidence="1">
        <text>ATP + protein L-histidine = ADP + protein N-phospho-L-histidine.</text>
        <dbReference type="EC" id="2.7.13.3"/>
    </reaction>
</comment>
<keyword evidence="13" id="KW-1185">Reference proteome</keyword>
<evidence type="ECO:0000256" key="9">
    <source>
        <dbReference type="SAM" id="Phobius"/>
    </source>
</evidence>
<evidence type="ECO:0000256" key="8">
    <source>
        <dbReference type="SAM" id="Coils"/>
    </source>
</evidence>
<keyword evidence="6 12" id="KW-0418">Kinase</keyword>
<keyword evidence="8" id="KW-0175">Coiled coil</keyword>
<dbReference type="Pfam" id="PF07696">
    <property type="entry name" value="7TMR-DISMED2"/>
    <property type="match status" value="1"/>
</dbReference>
<feature type="transmembrane region" description="Helical" evidence="9">
    <location>
        <begin position="344"/>
        <end position="364"/>
    </location>
</feature>
<dbReference type="InterPro" id="IPR050736">
    <property type="entry name" value="Sensor_HK_Regulatory"/>
</dbReference>
<dbReference type="InterPro" id="IPR003661">
    <property type="entry name" value="HisK_dim/P_dom"/>
</dbReference>
<dbReference type="PROSITE" id="PS50109">
    <property type="entry name" value="HIS_KIN"/>
    <property type="match status" value="1"/>
</dbReference>
<feature type="transmembrane region" description="Helical" evidence="9">
    <location>
        <begin position="315"/>
        <end position="337"/>
    </location>
</feature>
<evidence type="ECO:0000256" key="5">
    <source>
        <dbReference type="ARBA" id="ARBA00022679"/>
    </source>
</evidence>
<keyword evidence="9" id="KW-0472">Membrane</keyword>
<dbReference type="InterPro" id="IPR036890">
    <property type="entry name" value="HATPase_C_sf"/>
</dbReference>
<dbReference type="Gene3D" id="3.30.565.10">
    <property type="entry name" value="Histidine kinase-like ATPase, C-terminal domain"/>
    <property type="match status" value="1"/>
</dbReference>
<evidence type="ECO:0000313" key="13">
    <source>
        <dbReference type="Proteomes" id="UP000678545"/>
    </source>
</evidence>
<dbReference type="InterPro" id="IPR004358">
    <property type="entry name" value="Sig_transdc_His_kin-like_C"/>
</dbReference>
<evidence type="ECO:0000313" key="12">
    <source>
        <dbReference type="EMBL" id="MBR7801217.1"/>
    </source>
</evidence>
<dbReference type="PRINTS" id="PR00344">
    <property type="entry name" value="BCTRLSENSOR"/>
</dbReference>
<dbReference type="EMBL" id="JAGSPJ010000006">
    <property type="protein sequence ID" value="MBR7801217.1"/>
    <property type="molecule type" value="Genomic_DNA"/>
</dbReference>
<reference evidence="12" key="1">
    <citation type="submission" date="2021-04" db="EMBL/GenBank/DDBJ databases">
        <title>novel species isolated from subtropical streams in China.</title>
        <authorList>
            <person name="Lu H."/>
        </authorList>
    </citation>
    <scope>NUCLEOTIDE SEQUENCE</scope>
    <source>
        <strain evidence="12">FT137W</strain>
    </source>
</reference>
<dbReference type="Gene3D" id="1.10.287.130">
    <property type="match status" value="1"/>
</dbReference>
<evidence type="ECO:0000256" key="6">
    <source>
        <dbReference type="ARBA" id="ARBA00022777"/>
    </source>
</evidence>
<evidence type="ECO:0000256" key="10">
    <source>
        <dbReference type="SAM" id="SignalP"/>
    </source>
</evidence>
<dbReference type="SUPFAM" id="SSF55874">
    <property type="entry name" value="ATPase domain of HSP90 chaperone/DNA topoisomerase II/histidine kinase"/>
    <property type="match status" value="1"/>
</dbReference>
<keyword evidence="7" id="KW-0902">Two-component regulatory system</keyword>
<proteinExistence type="predicted"/>
<evidence type="ECO:0000256" key="7">
    <source>
        <dbReference type="ARBA" id="ARBA00023012"/>
    </source>
</evidence>
<feature type="coiled-coil region" evidence="8">
    <location>
        <begin position="419"/>
        <end position="446"/>
    </location>
</feature>
<evidence type="ECO:0000256" key="4">
    <source>
        <dbReference type="ARBA" id="ARBA00022553"/>
    </source>
</evidence>
<dbReference type="FunFam" id="3.30.565.10:FF:000006">
    <property type="entry name" value="Sensor histidine kinase WalK"/>
    <property type="match status" value="1"/>
</dbReference>
<name>A0A941E4V7_9BURK</name>
<feature type="domain" description="Histidine kinase" evidence="11">
    <location>
        <begin position="453"/>
        <end position="678"/>
    </location>
</feature>
<dbReference type="Gene3D" id="2.60.40.2380">
    <property type="match status" value="1"/>
</dbReference>
<dbReference type="SMART" id="SM00388">
    <property type="entry name" value="HisKA"/>
    <property type="match status" value="1"/>
</dbReference>
<dbReference type="CDD" id="cd00075">
    <property type="entry name" value="HATPase"/>
    <property type="match status" value="1"/>
</dbReference>
<dbReference type="InterPro" id="IPR036097">
    <property type="entry name" value="HisK_dim/P_sf"/>
</dbReference>
<feature type="signal peptide" evidence="10">
    <location>
        <begin position="1"/>
        <end position="24"/>
    </location>
</feature>
<feature type="chain" id="PRO_5037520583" description="histidine kinase" evidence="10">
    <location>
        <begin position="25"/>
        <end position="678"/>
    </location>
</feature>
<feature type="transmembrane region" description="Helical" evidence="9">
    <location>
        <begin position="222"/>
        <end position="238"/>
    </location>
</feature>
<dbReference type="CDD" id="cd00082">
    <property type="entry name" value="HisKA"/>
    <property type="match status" value="1"/>
</dbReference>
<comment type="caution">
    <text evidence="12">The sequence shown here is derived from an EMBL/GenBank/DDBJ whole genome shotgun (WGS) entry which is preliminary data.</text>
</comment>
<protein>
    <recommendedName>
        <fullName evidence="3">histidine kinase</fullName>
        <ecNumber evidence="3">2.7.13.3</ecNumber>
    </recommendedName>
</protein>
<feature type="transmembrane region" description="Helical" evidence="9">
    <location>
        <begin position="290"/>
        <end position="309"/>
    </location>
</feature>
<dbReference type="Pfam" id="PF00512">
    <property type="entry name" value="HisKA"/>
    <property type="match status" value="1"/>
</dbReference>
<dbReference type="SUPFAM" id="SSF47384">
    <property type="entry name" value="Homodimeric domain of signal transducing histidine kinase"/>
    <property type="match status" value="1"/>
</dbReference>
<dbReference type="Pfam" id="PF02518">
    <property type="entry name" value="HATPase_c"/>
    <property type="match status" value="1"/>
</dbReference>
<dbReference type="PANTHER" id="PTHR43711">
    <property type="entry name" value="TWO-COMPONENT HISTIDINE KINASE"/>
    <property type="match status" value="1"/>
</dbReference>
<dbReference type="Pfam" id="PF07695">
    <property type="entry name" value="7TMR-DISM_7TM"/>
    <property type="match status" value="1"/>
</dbReference>
<dbReference type="GO" id="GO:0005886">
    <property type="term" value="C:plasma membrane"/>
    <property type="evidence" value="ECO:0007669"/>
    <property type="project" value="UniProtKB-SubCell"/>
</dbReference>
<evidence type="ECO:0000256" key="1">
    <source>
        <dbReference type="ARBA" id="ARBA00000085"/>
    </source>
</evidence>
<dbReference type="AlphaFoldDB" id="A0A941E4V7"/>
<sequence length="678" mass="76421">MNQLKKAALCFFLFCMLPWANALAREQERPLPLAIQLDRTSFDLNGHWQIFEDKSATIGIEQILNEVNAHKFAKLKGNLSASYTDSVYWLKLSIQRPKNTSLADWWLEITPNMLDDVRAYQVSQGRIISTHQSGDHQKPSDAETKHRLAVFRFQFHDQEIHTIYLRLQTTSAMYLSAKLFTPQSFAEASNRESNLMGIYYGIMLAMIAYNLILTWSYRDKAIVLYLLFSCVTLLVSANNNGHLALYFPSTSPWLIETIQSLAVATLLFFYSLFVTHFLRLNKSMPLMADVFTFIQVFALAAIIGVLFGLNAKIASMVQIVAFIQMLLVLPIGISIGWRGFRPGYIVVAATTAWIAGGVLIIFRNLGIIESTWITEFGYQIGSAIEIILLALAQADRINYIKNENALTQEKLLSISKHAEQELELKIQTRTNELAEAVQRLEKLDQQKNEFLGIAAHDLKNPLTGIIGLSDLMRKLENNISPEQRYSYLERISRSGQRMMHIITNLLDVNALESGNTKLVKQKVNLNELSHQVLMQYEHTMRAKDIRHSFSYADSDPFSNPSTYFVLADPNASFQVLDNLISNAIKYSPIGKQIYIELHTDEHFATVSIQDQGPGLSEHDQQRLFEKFTKLSSTPTAGEHSSGLGLSIVKKLTEAMGGNVRCKSQLGEGCCFSVSLPLA</sequence>
<dbReference type="InterPro" id="IPR003594">
    <property type="entry name" value="HATPase_dom"/>
</dbReference>
<evidence type="ECO:0000256" key="3">
    <source>
        <dbReference type="ARBA" id="ARBA00012438"/>
    </source>
</evidence>
<gene>
    <name evidence="12" type="ORF">KDM90_14510</name>
</gene>
<keyword evidence="4" id="KW-0597">Phosphoprotein</keyword>
<feature type="transmembrane region" description="Helical" evidence="9">
    <location>
        <begin position="197"/>
        <end position="215"/>
    </location>
</feature>
<feature type="transmembrane region" description="Helical" evidence="9">
    <location>
        <begin position="258"/>
        <end position="278"/>
    </location>
</feature>
<dbReference type="InterPro" id="IPR005467">
    <property type="entry name" value="His_kinase_dom"/>
</dbReference>
<accession>A0A941E4V7</accession>
<dbReference type="InterPro" id="IPR011622">
    <property type="entry name" value="7TMR_DISM_rcpt_extracell_dom2"/>
</dbReference>
<dbReference type="RefSeq" id="WP_212676338.1">
    <property type="nucleotide sequence ID" value="NZ_JAGSPJ010000006.1"/>
</dbReference>
<dbReference type="Proteomes" id="UP000678545">
    <property type="component" value="Unassembled WGS sequence"/>
</dbReference>
<organism evidence="12 13">
    <name type="scientific">Undibacterium fentianense</name>
    <dbReference type="NCBI Taxonomy" id="2828728"/>
    <lineage>
        <taxon>Bacteria</taxon>
        <taxon>Pseudomonadati</taxon>
        <taxon>Pseudomonadota</taxon>
        <taxon>Betaproteobacteria</taxon>
        <taxon>Burkholderiales</taxon>
        <taxon>Oxalobacteraceae</taxon>
        <taxon>Undibacterium</taxon>
    </lineage>
</organism>
<evidence type="ECO:0000256" key="2">
    <source>
        <dbReference type="ARBA" id="ARBA00004429"/>
    </source>
</evidence>
<dbReference type="EC" id="2.7.13.3" evidence="3"/>
<dbReference type="GO" id="GO:0000155">
    <property type="term" value="F:phosphorelay sensor kinase activity"/>
    <property type="evidence" value="ECO:0007669"/>
    <property type="project" value="InterPro"/>
</dbReference>
<keyword evidence="9" id="KW-1133">Transmembrane helix</keyword>
<keyword evidence="9" id="KW-0812">Transmembrane</keyword>
<dbReference type="PANTHER" id="PTHR43711:SF26">
    <property type="entry name" value="SENSOR HISTIDINE KINASE RCSC"/>
    <property type="match status" value="1"/>
</dbReference>
<dbReference type="InterPro" id="IPR011623">
    <property type="entry name" value="7TMR_DISM_rcpt_extracell_dom1"/>
</dbReference>
<comment type="subcellular location">
    <subcellularLocation>
        <location evidence="2">Cell inner membrane</location>
        <topology evidence="2">Multi-pass membrane protein</topology>
    </subcellularLocation>
</comment>
<evidence type="ECO:0000259" key="11">
    <source>
        <dbReference type="PROSITE" id="PS50109"/>
    </source>
</evidence>
<dbReference type="SMART" id="SM00387">
    <property type="entry name" value="HATPase_c"/>
    <property type="match status" value="1"/>
</dbReference>
<keyword evidence="5" id="KW-0808">Transferase</keyword>